<evidence type="ECO:0000313" key="2">
    <source>
        <dbReference type="Proteomes" id="UP000037688"/>
    </source>
</evidence>
<dbReference type="SUPFAM" id="SSF56784">
    <property type="entry name" value="HAD-like"/>
    <property type="match status" value="1"/>
</dbReference>
<evidence type="ECO:0008006" key="3">
    <source>
        <dbReference type="Google" id="ProtNLM"/>
    </source>
</evidence>
<evidence type="ECO:0000313" key="1">
    <source>
        <dbReference type="EMBL" id="KOY17980.1"/>
    </source>
</evidence>
<keyword evidence="2" id="KW-1185">Reference proteome</keyword>
<dbReference type="SFLD" id="SFLDG01140">
    <property type="entry name" value="C2.B:_Phosphomannomutase_and_P"/>
    <property type="match status" value="1"/>
</dbReference>
<dbReference type="InterPro" id="IPR006379">
    <property type="entry name" value="HAD-SF_hydro_IIB"/>
</dbReference>
<dbReference type="GO" id="GO:0005829">
    <property type="term" value="C:cytosol"/>
    <property type="evidence" value="ECO:0007669"/>
    <property type="project" value="TreeGrafter"/>
</dbReference>
<proteinExistence type="predicted"/>
<sequence length="285" mass="31725">MYKLLALDLDGTMLNPDKVITPMTRSSIKQLMSGNVNVTIASGRFPASVWLHAREVSMTFPLVALNGAVTVDAVTGEMLEGVPLKTEDILLMLDVIQQEGAYIHFYGYNVLYVQEINEINRNWALNNVVIRPELECSEERYKDQADLIQLVEVGQDFRAFVRNMPNMLYKAAVICKDHASREKLFHILGGLGLFECTRTGSLRFDVNSAGISKREALERLCRAHDIKPQQVAAAGDYDNDLEMLQWAGIGIAMGNAEPHVKEIADIITGSNMEDGVAQAIHNYLL</sequence>
<dbReference type="SFLD" id="SFLDS00003">
    <property type="entry name" value="Haloacid_Dehalogenase"/>
    <property type="match status" value="1"/>
</dbReference>
<dbReference type="EMBL" id="LITU01000029">
    <property type="protein sequence ID" value="KOY17980.1"/>
    <property type="molecule type" value="Genomic_DNA"/>
</dbReference>
<dbReference type="OrthoDB" id="9806027at2"/>
<accession>A0A0M9BS11</accession>
<dbReference type="InterPro" id="IPR023214">
    <property type="entry name" value="HAD_sf"/>
</dbReference>
<dbReference type="InterPro" id="IPR000150">
    <property type="entry name" value="Cof"/>
</dbReference>
<dbReference type="Gene3D" id="3.30.1240.10">
    <property type="match status" value="1"/>
</dbReference>
<dbReference type="RefSeq" id="WP_053779437.1">
    <property type="nucleotide sequence ID" value="NZ_LITU01000029.1"/>
</dbReference>
<name>A0A0M9BS11_9BACL</name>
<dbReference type="AlphaFoldDB" id="A0A0M9BS11"/>
<reference evidence="1 2" key="1">
    <citation type="submission" date="2015-08" db="EMBL/GenBank/DDBJ databases">
        <title>Draft genome sequence of cellulolytic and xylanolytic Paenibacillus sp. A59, isolated from a decaying forest soil from Patagonia, Argentina.</title>
        <authorList>
            <person name="Ghio S."/>
            <person name="Caceres A.M."/>
            <person name="Talia P."/>
            <person name="Grasso D."/>
            <person name="Campos E."/>
        </authorList>
    </citation>
    <scope>NUCLEOTIDE SEQUENCE [LARGE SCALE GENOMIC DNA]</scope>
    <source>
        <strain evidence="1 2">A59</strain>
    </source>
</reference>
<dbReference type="GO" id="GO:0016791">
    <property type="term" value="F:phosphatase activity"/>
    <property type="evidence" value="ECO:0007669"/>
    <property type="project" value="TreeGrafter"/>
</dbReference>
<dbReference type="GO" id="GO:0000287">
    <property type="term" value="F:magnesium ion binding"/>
    <property type="evidence" value="ECO:0007669"/>
    <property type="project" value="TreeGrafter"/>
</dbReference>
<dbReference type="Proteomes" id="UP000037688">
    <property type="component" value="Unassembled WGS sequence"/>
</dbReference>
<dbReference type="PANTHER" id="PTHR10000">
    <property type="entry name" value="PHOSPHOSERINE PHOSPHATASE"/>
    <property type="match status" value="1"/>
</dbReference>
<dbReference type="NCBIfam" id="TIGR00099">
    <property type="entry name" value="Cof-subfamily"/>
    <property type="match status" value="1"/>
</dbReference>
<organism evidence="1 2">
    <name type="scientific">Paenibacillus xylanivorans</name>
    <dbReference type="NCBI Taxonomy" id="1705561"/>
    <lineage>
        <taxon>Bacteria</taxon>
        <taxon>Bacillati</taxon>
        <taxon>Bacillota</taxon>
        <taxon>Bacilli</taxon>
        <taxon>Bacillales</taxon>
        <taxon>Paenibacillaceae</taxon>
        <taxon>Paenibacillus</taxon>
    </lineage>
</organism>
<comment type="caution">
    <text evidence="1">The sequence shown here is derived from an EMBL/GenBank/DDBJ whole genome shotgun (WGS) entry which is preliminary data.</text>
</comment>
<dbReference type="Gene3D" id="3.40.50.1000">
    <property type="entry name" value="HAD superfamily/HAD-like"/>
    <property type="match status" value="1"/>
</dbReference>
<protein>
    <recommendedName>
        <fullName evidence="3">Hydrolase</fullName>
    </recommendedName>
</protein>
<dbReference type="InterPro" id="IPR036412">
    <property type="entry name" value="HAD-like_sf"/>
</dbReference>
<dbReference type="PATRIC" id="fig|1705561.3.peg.148"/>
<gene>
    <name evidence="1" type="ORF">AMS66_03360</name>
</gene>
<dbReference type="Pfam" id="PF08282">
    <property type="entry name" value="Hydrolase_3"/>
    <property type="match status" value="1"/>
</dbReference>
<dbReference type="NCBIfam" id="TIGR01484">
    <property type="entry name" value="HAD-SF-IIB"/>
    <property type="match status" value="1"/>
</dbReference>
<dbReference type="PANTHER" id="PTHR10000:SF8">
    <property type="entry name" value="HAD SUPERFAMILY HYDROLASE-LIKE, TYPE 3"/>
    <property type="match status" value="1"/>
</dbReference>